<feature type="compositionally biased region" description="Low complexity" evidence="1">
    <location>
        <begin position="316"/>
        <end position="329"/>
    </location>
</feature>
<feature type="compositionally biased region" description="Gly residues" evidence="1">
    <location>
        <begin position="290"/>
        <end position="299"/>
    </location>
</feature>
<evidence type="ECO:0000313" key="3">
    <source>
        <dbReference type="EMBL" id="RKM97201.1"/>
    </source>
</evidence>
<dbReference type="AlphaFoldDB" id="A0A3S5ILD1"/>
<accession>A0A3S5ILD1</accession>
<gene>
    <name evidence="3" type="ORF">SFRA_008135</name>
</gene>
<dbReference type="InterPro" id="IPR025164">
    <property type="entry name" value="Toastrack_DUF4097"/>
</dbReference>
<keyword evidence="4" id="KW-1185">Reference proteome</keyword>
<evidence type="ECO:0000256" key="1">
    <source>
        <dbReference type="SAM" id="MobiDB-lite"/>
    </source>
</evidence>
<dbReference type="EMBL" id="JNAD02000003">
    <property type="protein sequence ID" value="RKM97201.1"/>
    <property type="molecule type" value="Genomic_DNA"/>
</dbReference>
<comment type="caution">
    <text evidence="3">The sequence shown here is derived from an EMBL/GenBank/DDBJ whole genome shotgun (WGS) entry which is preliminary data.</text>
</comment>
<evidence type="ECO:0000259" key="2">
    <source>
        <dbReference type="Pfam" id="PF13349"/>
    </source>
</evidence>
<sequence length="338" mass="34576">MPARSQWSVTEARKFVLDAPVTAVHVRVVGGNVNIVGTDGCGPARLHIDELHGPPLTVVHEDSTLTIAYDDLPWQGFLQWLDRKGRDREVTVSVTVPAGSRVKVGTVGAGTVVSGVSGGTDLRGVSGDSTLAGLSGPVRAETVSGRVEAQAVTGDLRFNSVSGDLTVIEGSGRSVRADTVSGNMVVDLAGAGWESDVRLNTVSGEVAVRLPRRADTTVEAHTAGGAVSCAFDDLDIDGHWGAKKISGRLGDGGGTLRVTSVTGAIALLRRPPGAEEGPVPARVRPPRRGPGAGPRGGPGNAADASEDAPGRDTADTTDAADTTDPADSAHTADDKKVL</sequence>
<proteinExistence type="predicted"/>
<dbReference type="Proteomes" id="UP000028058">
    <property type="component" value="Unassembled WGS sequence"/>
</dbReference>
<protein>
    <recommendedName>
        <fullName evidence="2">DUF4097 domain-containing protein</fullName>
    </recommendedName>
</protein>
<dbReference type="OrthoDB" id="3367592at2"/>
<reference evidence="3 4" key="1">
    <citation type="journal article" date="2014" name="Genome Announc.">
        <title>Draft Genome Sequence of Streptomyces fradiae ATCC 19609, a Strain Highly Sensitive to Antibiotics.</title>
        <authorList>
            <person name="Bekker O.B."/>
            <person name="Klimina K.M."/>
            <person name="Vatlin A.A."/>
            <person name="Zakharevich N.V."/>
            <person name="Kasianov A.S."/>
            <person name="Danilenko V.N."/>
        </authorList>
    </citation>
    <scope>NUCLEOTIDE SEQUENCE [LARGE SCALE GENOMIC DNA]</scope>
    <source>
        <strain evidence="3 4">ATCC 19609</strain>
    </source>
</reference>
<feature type="region of interest" description="Disordered" evidence="1">
    <location>
        <begin position="268"/>
        <end position="338"/>
    </location>
</feature>
<evidence type="ECO:0000313" key="4">
    <source>
        <dbReference type="Proteomes" id="UP000028058"/>
    </source>
</evidence>
<organism evidence="3 4">
    <name type="scientific">Streptomyces xinghaiensis</name>
    <dbReference type="NCBI Taxonomy" id="1038928"/>
    <lineage>
        <taxon>Bacteria</taxon>
        <taxon>Bacillati</taxon>
        <taxon>Actinomycetota</taxon>
        <taxon>Actinomycetes</taxon>
        <taxon>Kitasatosporales</taxon>
        <taxon>Streptomycetaceae</taxon>
        <taxon>Streptomyces</taxon>
    </lineage>
</organism>
<name>A0A3S5ILD1_9ACTN</name>
<dbReference type="RefSeq" id="WP_043459490.1">
    <property type="nucleotide sequence ID" value="NZ_CP134822.1"/>
</dbReference>
<feature type="domain" description="DUF4097" evidence="2">
    <location>
        <begin position="60"/>
        <end position="266"/>
    </location>
</feature>
<dbReference type="Pfam" id="PF13349">
    <property type="entry name" value="DUF4097"/>
    <property type="match status" value="1"/>
</dbReference>